<accession>A0A6G0ZJT0</accession>
<gene>
    <name evidence="2" type="ORF">FWK35_00012814</name>
</gene>
<dbReference type="EMBL" id="VUJU01000318">
    <property type="protein sequence ID" value="KAF0771253.1"/>
    <property type="molecule type" value="Genomic_DNA"/>
</dbReference>
<dbReference type="Proteomes" id="UP000478052">
    <property type="component" value="Unassembled WGS sequence"/>
</dbReference>
<comment type="caution">
    <text evidence="2">The sequence shown here is derived from an EMBL/GenBank/DDBJ whole genome shotgun (WGS) entry which is preliminary data.</text>
</comment>
<proteinExistence type="predicted"/>
<evidence type="ECO:0000313" key="3">
    <source>
        <dbReference type="Proteomes" id="UP000478052"/>
    </source>
</evidence>
<feature type="region of interest" description="Disordered" evidence="1">
    <location>
        <begin position="51"/>
        <end position="82"/>
    </location>
</feature>
<sequence length="124" mass="13691">MQSSSSSSSVAVAATEEEGVYGRHHRPPSFLFRSVRRRSCSVAVAVAAAAAAPSLPQLGPRRSRQTQFRHGGSRTFRDHTHTPRHFYLLHTEHTTLTTTIITTSVTTRTQTLTDTPYTPSQVPF</sequence>
<feature type="region of interest" description="Disordered" evidence="1">
    <location>
        <begin position="1"/>
        <end position="28"/>
    </location>
</feature>
<name>A0A6G0ZJT0_APHCR</name>
<feature type="compositionally biased region" description="Low complexity" evidence="1">
    <location>
        <begin position="1"/>
        <end position="14"/>
    </location>
</feature>
<protein>
    <submittedName>
        <fullName evidence="2">Uncharacterized protein</fullName>
    </submittedName>
</protein>
<reference evidence="2 3" key="1">
    <citation type="submission" date="2019-08" db="EMBL/GenBank/DDBJ databases">
        <title>Whole genome of Aphis craccivora.</title>
        <authorList>
            <person name="Voronova N.V."/>
            <person name="Shulinski R.S."/>
            <person name="Bandarenka Y.V."/>
            <person name="Zhorov D.G."/>
            <person name="Warner D."/>
        </authorList>
    </citation>
    <scope>NUCLEOTIDE SEQUENCE [LARGE SCALE GENOMIC DNA]</scope>
    <source>
        <strain evidence="2">180601</strain>
        <tissue evidence="2">Whole Body</tissue>
    </source>
</reference>
<evidence type="ECO:0000256" key="1">
    <source>
        <dbReference type="SAM" id="MobiDB-lite"/>
    </source>
</evidence>
<organism evidence="2 3">
    <name type="scientific">Aphis craccivora</name>
    <name type="common">Cowpea aphid</name>
    <dbReference type="NCBI Taxonomy" id="307492"/>
    <lineage>
        <taxon>Eukaryota</taxon>
        <taxon>Metazoa</taxon>
        <taxon>Ecdysozoa</taxon>
        <taxon>Arthropoda</taxon>
        <taxon>Hexapoda</taxon>
        <taxon>Insecta</taxon>
        <taxon>Pterygota</taxon>
        <taxon>Neoptera</taxon>
        <taxon>Paraneoptera</taxon>
        <taxon>Hemiptera</taxon>
        <taxon>Sternorrhyncha</taxon>
        <taxon>Aphidomorpha</taxon>
        <taxon>Aphidoidea</taxon>
        <taxon>Aphididae</taxon>
        <taxon>Aphidini</taxon>
        <taxon>Aphis</taxon>
        <taxon>Aphis</taxon>
    </lineage>
</organism>
<dbReference type="AlphaFoldDB" id="A0A6G0ZJT0"/>
<evidence type="ECO:0000313" key="2">
    <source>
        <dbReference type="EMBL" id="KAF0771253.1"/>
    </source>
</evidence>
<keyword evidence="3" id="KW-1185">Reference proteome</keyword>